<dbReference type="NCBIfam" id="TIGR00229">
    <property type="entry name" value="sensory_box"/>
    <property type="match status" value="1"/>
</dbReference>
<dbReference type="Gene3D" id="3.30.450.20">
    <property type="entry name" value="PAS domain"/>
    <property type="match status" value="1"/>
</dbReference>
<dbReference type="InterPro" id="IPR016132">
    <property type="entry name" value="Phyto_chromo_attachment"/>
</dbReference>
<evidence type="ECO:0000256" key="2">
    <source>
        <dbReference type="ARBA" id="ARBA00006402"/>
    </source>
</evidence>
<evidence type="ECO:0000313" key="11">
    <source>
        <dbReference type="EMBL" id="MBW4669432.1"/>
    </source>
</evidence>
<evidence type="ECO:0000259" key="9">
    <source>
        <dbReference type="PROSITE" id="PS50112"/>
    </source>
</evidence>
<name>A0A951UU61_9CYAN</name>
<feature type="domain" description="Phytochrome chromophore attachment site" evidence="7">
    <location>
        <begin position="179"/>
        <end position="315"/>
    </location>
</feature>
<evidence type="ECO:0000256" key="4">
    <source>
        <dbReference type="ARBA" id="ARBA00022553"/>
    </source>
</evidence>
<dbReference type="InterPro" id="IPR003594">
    <property type="entry name" value="HATPase_dom"/>
</dbReference>
<dbReference type="PRINTS" id="PR00344">
    <property type="entry name" value="BCTRLSENSOR"/>
</dbReference>
<gene>
    <name evidence="11" type="ORF">KME60_18945</name>
</gene>
<dbReference type="SMART" id="SM00388">
    <property type="entry name" value="HisKA"/>
    <property type="match status" value="1"/>
</dbReference>
<dbReference type="PROSITE" id="PS50046">
    <property type="entry name" value="PHYTOCHROME_2"/>
    <property type="match status" value="1"/>
</dbReference>
<dbReference type="PANTHER" id="PTHR43547:SF2">
    <property type="entry name" value="HYBRID SIGNAL TRANSDUCTION HISTIDINE KINASE C"/>
    <property type="match status" value="1"/>
</dbReference>
<dbReference type="SUPFAM" id="SSF55785">
    <property type="entry name" value="PYP-like sensor domain (PAS domain)"/>
    <property type="match status" value="1"/>
</dbReference>
<dbReference type="PANTHER" id="PTHR43547">
    <property type="entry name" value="TWO-COMPONENT HISTIDINE KINASE"/>
    <property type="match status" value="1"/>
</dbReference>
<dbReference type="PROSITE" id="PS50113">
    <property type="entry name" value="PAC"/>
    <property type="match status" value="1"/>
</dbReference>
<feature type="domain" description="Histidine kinase" evidence="8">
    <location>
        <begin position="529"/>
        <end position="752"/>
    </location>
</feature>
<reference evidence="11" key="1">
    <citation type="submission" date="2021-05" db="EMBL/GenBank/DDBJ databases">
        <authorList>
            <person name="Pietrasiak N."/>
            <person name="Ward R."/>
            <person name="Stajich J.E."/>
            <person name="Kurbessoian T."/>
        </authorList>
    </citation>
    <scope>NUCLEOTIDE SEQUENCE</scope>
    <source>
        <strain evidence="11">GSE-NOS-MK-12-04C</strain>
    </source>
</reference>
<dbReference type="SUPFAM" id="SSF55781">
    <property type="entry name" value="GAF domain-like"/>
    <property type="match status" value="2"/>
</dbReference>
<evidence type="ECO:0000259" key="7">
    <source>
        <dbReference type="PROSITE" id="PS50046"/>
    </source>
</evidence>
<dbReference type="InterPro" id="IPR013656">
    <property type="entry name" value="PAS_4"/>
</dbReference>
<dbReference type="InterPro" id="IPR003018">
    <property type="entry name" value="GAF"/>
</dbReference>
<dbReference type="Pfam" id="PF08448">
    <property type="entry name" value="PAS_4"/>
    <property type="match status" value="1"/>
</dbReference>
<comment type="caution">
    <text evidence="11">The sequence shown here is derived from an EMBL/GenBank/DDBJ whole genome shotgun (WGS) entry which is preliminary data.</text>
</comment>
<keyword evidence="6" id="KW-0902">Two-component regulatory system</keyword>
<dbReference type="SUPFAM" id="SSF55874">
    <property type="entry name" value="ATPase domain of HSP90 chaperone/DNA topoisomerase II/histidine kinase"/>
    <property type="match status" value="1"/>
</dbReference>
<evidence type="ECO:0000256" key="3">
    <source>
        <dbReference type="ARBA" id="ARBA00012438"/>
    </source>
</evidence>
<dbReference type="InterPro" id="IPR003661">
    <property type="entry name" value="HisK_dim/P_dom"/>
</dbReference>
<organism evidence="11 12">
    <name type="scientific">Cyanomargarita calcarea GSE-NOS-MK-12-04C</name>
    <dbReference type="NCBI Taxonomy" id="2839659"/>
    <lineage>
        <taxon>Bacteria</taxon>
        <taxon>Bacillati</taxon>
        <taxon>Cyanobacteriota</taxon>
        <taxon>Cyanophyceae</taxon>
        <taxon>Nostocales</taxon>
        <taxon>Cyanomargaritaceae</taxon>
        <taxon>Cyanomargarita</taxon>
    </lineage>
</organism>
<evidence type="ECO:0000256" key="5">
    <source>
        <dbReference type="ARBA" id="ARBA00022777"/>
    </source>
</evidence>
<evidence type="ECO:0000259" key="8">
    <source>
        <dbReference type="PROSITE" id="PS50109"/>
    </source>
</evidence>
<dbReference type="InterPro" id="IPR035965">
    <property type="entry name" value="PAS-like_dom_sf"/>
</dbReference>
<dbReference type="EC" id="2.7.13.3" evidence="3"/>
<dbReference type="InterPro" id="IPR036097">
    <property type="entry name" value="HisK_dim/P_sf"/>
</dbReference>
<dbReference type="GO" id="GO:0000155">
    <property type="term" value="F:phosphorelay sensor kinase activity"/>
    <property type="evidence" value="ECO:0007669"/>
    <property type="project" value="InterPro"/>
</dbReference>
<dbReference type="InterPro" id="IPR029016">
    <property type="entry name" value="GAF-like_dom_sf"/>
</dbReference>
<dbReference type="InterPro" id="IPR000700">
    <property type="entry name" value="PAS-assoc_C"/>
</dbReference>
<comment type="similarity">
    <text evidence="2">In the N-terminal section; belongs to the phytochrome family.</text>
</comment>
<keyword evidence="4" id="KW-0597">Phosphoprotein</keyword>
<accession>A0A951UU61</accession>
<evidence type="ECO:0000256" key="1">
    <source>
        <dbReference type="ARBA" id="ARBA00000085"/>
    </source>
</evidence>
<dbReference type="Proteomes" id="UP000729701">
    <property type="component" value="Unassembled WGS sequence"/>
</dbReference>
<dbReference type="CDD" id="cd00130">
    <property type="entry name" value="PAS"/>
    <property type="match status" value="1"/>
</dbReference>
<reference evidence="11" key="2">
    <citation type="journal article" date="2022" name="Microbiol. Resour. Announc.">
        <title>Metagenome Sequencing to Explore Phylogenomics of Terrestrial Cyanobacteria.</title>
        <authorList>
            <person name="Ward R.D."/>
            <person name="Stajich J.E."/>
            <person name="Johansen J.R."/>
            <person name="Huntemann M."/>
            <person name="Clum A."/>
            <person name="Foster B."/>
            <person name="Foster B."/>
            <person name="Roux S."/>
            <person name="Palaniappan K."/>
            <person name="Varghese N."/>
            <person name="Mukherjee S."/>
            <person name="Reddy T.B.K."/>
            <person name="Daum C."/>
            <person name="Copeland A."/>
            <person name="Chen I.A."/>
            <person name="Ivanova N.N."/>
            <person name="Kyrpides N.C."/>
            <person name="Shapiro N."/>
            <person name="Eloe-Fadrosh E.A."/>
            <person name="Pietrasiak N."/>
        </authorList>
    </citation>
    <scope>NUCLEOTIDE SEQUENCE</scope>
    <source>
        <strain evidence="11">GSE-NOS-MK-12-04C</strain>
    </source>
</reference>
<dbReference type="PROSITE" id="PS50109">
    <property type="entry name" value="HIS_KIN"/>
    <property type="match status" value="1"/>
</dbReference>
<dbReference type="SMART" id="SM00387">
    <property type="entry name" value="HATPase_c"/>
    <property type="match status" value="1"/>
</dbReference>
<dbReference type="InterPro" id="IPR000014">
    <property type="entry name" value="PAS"/>
</dbReference>
<dbReference type="SMART" id="SM00065">
    <property type="entry name" value="GAF"/>
    <property type="match status" value="2"/>
</dbReference>
<evidence type="ECO:0000259" key="10">
    <source>
        <dbReference type="PROSITE" id="PS50113"/>
    </source>
</evidence>
<dbReference type="AlphaFoldDB" id="A0A951UU61"/>
<dbReference type="Gene3D" id="3.30.565.10">
    <property type="entry name" value="Histidine kinase-like ATPase, C-terminal domain"/>
    <property type="match status" value="1"/>
</dbReference>
<dbReference type="InterPro" id="IPR036890">
    <property type="entry name" value="HATPase_C_sf"/>
</dbReference>
<dbReference type="Gene3D" id="1.10.287.130">
    <property type="match status" value="1"/>
</dbReference>
<proteinExistence type="inferred from homology"/>
<dbReference type="Pfam" id="PF00512">
    <property type="entry name" value="HisKA"/>
    <property type="match status" value="1"/>
</dbReference>
<dbReference type="Gene3D" id="3.30.450.40">
    <property type="match status" value="2"/>
</dbReference>
<evidence type="ECO:0000256" key="6">
    <source>
        <dbReference type="ARBA" id="ARBA00023012"/>
    </source>
</evidence>
<dbReference type="InterPro" id="IPR005467">
    <property type="entry name" value="His_kinase_dom"/>
</dbReference>
<protein>
    <recommendedName>
        <fullName evidence="3">histidine kinase</fullName>
        <ecNumber evidence="3">2.7.13.3</ecNumber>
    </recommendedName>
</protein>
<feature type="domain" description="PAC" evidence="10">
    <location>
        <begin position="106"/>
        <end position="159"/>
    </location>
</feature>
<dbReference type="CDD" id="cd00082">
    <property type="entry name" value="HisKA"/>
    <property type="match status" value="1"/>
</dbReference>
<keyword evidence="5" id="KW-0808">Transferase</keyword>
<dbReference type="Pfam" id="PF02518">
    <property type="entry name" value="HATPase_c"/>
    <property type="match status" value="1"/>
</dbReference>
<dbReference type="EMBL" id="JAHHGZ010000020">
    <property type="protein sequence ID" value="MBW4669432.1"/>
    <property type="molecule type" value="Genomic_DNA"/>
</dbReference>
<sequence>MKINQSESAAELPSPLPHPVLGGEVDEELNDYHLLKSIYDAVEASIFVVDVLADGNFRYAWLNPTYERWTGIRLEDLKGKTPEEILSKEDAASVRQHFTNCVRFGRKISYEECLQFQGIAAWWITTLAPIRDDNSRIFRLIGTSTNITIAKQTEEVLRQQAQREQILGAIAQRIRQSLDLQTILNRTVTEVRQFLATDRVLIYRFCEDWSGDIVVESVISTWISVLGTNIRDPCFDEKHVERYRRGHIQVVEDVYNAGLHPCHIDFLASFQVKANLVVPIVSEDKLWGLLIAQHCQQPRQWYQTEIDLLKQLASQVGIAVEQAELHQVVQHLNLHLESVVKQRTAELQQALDFEALVRYITEKIRDSLDVTQVLQTATQELARLLKVEQCKIELYSSCQTSATFAYEYSEKTALCQGLTRIVADYPEIYEPLLQKQSLQFGEIEPRWNPNSPLVTRLAYPIFDDRGIIGNLWLIRSKELAFDEFETRLVEQVANECAIAIRQARLYEASQAQVRELEKLEHLKNDFLKTLSHELRTPITSIQLAAETLEFIITQPGALNQELSQVTPLFQILHEECRREGKLINDLLSLTYLDAETKPLILETIYLEDWIPAIVEPFRERIDSQQQQLKLTVPLDIPPFETDIGDLERILIELLSNACKYTPKGESIAISAGATQNQLFISVSNSGVEISSDQIPLIFDPFYRIPNNDPWKHGGTGLGLALVKKLVKHLGATIKVDSGDNNTTFTVELPIRADEREIT</sequence>
<keyword evidence="5" id="KW-0418">Kinase</keyword>
<dbReference type="SUPFAM" id="SSF47384">
    <property type="entry name" value="Homodimeric domain of signal transducing histidine kinase"/>
    <property type="match status" value="1"/>
</dbReference>
<evidence type="ECO:0000313" key="12">
    <source>
        <dbReference type="Proteomes" id="UP000729701"/>
    </source>
</evidence>
<dbReference type="Pfam" id="PF01590">
    <property type="entry name" value="GAF"/>
    <property type="match status" value="2"/>
</dbReference>
<comment type="catalytic activity">
    <reaction evidence="1">
        <text>ATP + protein L-histidine = ADP + protein N-phospho-L-histidine.</text>
        <dbReference type="EC" id="2.7.13.3"/>
    </reaction>
</comment>
<dbReference type="InterPro" id="IPR004358">
    <property type="entry name" value="Sig_transdc_His_kin-like_C"/>
</dbReference>
<feature type="domain" description="PAS" evidence="9">
    <location>
        <begin position="31"/>
        <end position="105"/>
    </location>
</feature>
<dbReference type="PROSITE" id="PS50112">
    <property type="entry name" value="PAS"/>
    <property type="match status" value="1"/>
</dbReference>